<dbReference type="InterPro" id="IPR003594">
    <property type="entry name" value="HATPase_dom"/>
</dbReference>
<protein>
    <recommendedName>
        <fullName evidence="3">histidine kinase</fullName>
        <ecNumber evidence="3">2.7.13.3</ecNumber>
    </recommendedName>
</protein>
<evidence type="ECO:0000259" key="13">
    <source>
        <dbReference type="PROSITE" id="PS50109"/>
    </source>
</evidence>
<sequence length="595" mass="69026">MLKQKAFSIKTKMFFIFAGAYILLVSIIGFAIYISNYNEMKNQTSSLTQVLATQFTRTIDLYFEDMERLSLIVYTDFLIQESLGHYEKNTSVYNDLLIKNDLYPRLFNQIYPRKDIESISIYTNTGAYFKYEKQGDIEVHHNSELTYWQKRLDKLPKRDFLFLPTHEVISRGGEKVNVVSLVRNIYMIPNRHKVGSMKIDINIDIFKRLLDLENVNDLEQHARLFVLTGDKQVIYDDQERLTGKQSLNLDFPLSSNRYTSDTLTWEDNQYLYSFQHSDYIGWDILILIAEDFIIYERNQIIAFVLISGLIAIAIIALVSYSLSSHLSKPLVQMMRKMKKVEEGDLSERMDFTGSQEMDLLARVYNSMLDSINKLIKEVYELNITEKNAKISALQSQINPHFLYNTLNVMKSISRLRGVDEVADISESLSDLFKYSMKDLDKTVPLRDEVEHITNYMNIQKHRFGDRYQYKSSIQEAALNVYVPKLIIQPLIENSIKHGLERRGYGTILLTAGIEKDLLIVTVEDNGVGMTEQTLQHVRNQQNADLLIETKDSGIGLTNIQQRIKLMYGDSYGLDIQSECDKGTRMTLKLPIRRSF</sequence>
<dbReference type="PANTHER" id="PTHR34220:SF7">
    <property type="entry name" value="SENSOR HISTIDINE KINASE YPDA"/>
    <property type="match status" value="1"/>
</dbReference>
<evidence type="ECO:0000256" key="8">
    <source>
        <dbReference type="ARBA" id="ARBA00022777"/>
    </source>
</evidence>
<evidence type="ECO:0000256" key="12">
    <source>
        <dbReference type="SAM" id="Phobius"/>
    </source>
</evidence>
<organism evidence="15 16">
    <name type="scientific">Litchfieldia salsa</name>
    <dbReference type="NCBI Taxonomy" id="930152"/>
    <lineage>
        <taxon>Bacteria</taxon>
        <taxon>Bacillati</taxon>
        <taxon>Bacillota</taxon>
        <taxon>Bacilli</taxon>
        <taxon>Bacillales</taxon>
        <taxon>Bacillaceae</taxon>
        <taxon>Litchfieldia</taxon>
    </lineage>
</organism>
<feature type="transmembrane region" description="Helical" evidence="12">
    <location>
        <begin position="300"/>
        <end position="323"/>
    </location>
</feature>
<evidence type="ECO:0000256" key="5">
    <source>
        <dbReference type="ARBA" id="ARBA00022553"/>
    </source>
</evidence>
<evidence type="ECO:0000256" key="3">
    <source>
        <dbReference type="ARBA" id="ARBA00012438"/>
    </source>
</evidence>
<dbReference type="CDD" id="cd06225">
    <property type="entry name" value="HAMP"/>
    <property type="match status" value="1"/>
</dbReference>
<gene>
    <name evidence="15" type="ORF">SAMN05216565_101505</name>
</gene>
<dbReference type="InterPro" id="IPR010559">
    <property type="entry name" value="Sig_transdc_His_kin_internal"/>
</dbReference>
<evidence type="ECO:0000256" key="4">
    <source>
        <dbReference type="ARBA" id="ARBA00022475"/>
    </source>
</evidence>
<keyword evidence="12" id="KW-1133">Transmembrane helix</keyword>
<keyword evidence="4" id="KW-1003">Cell membrane</keyword>
<dbReference type="PANTHER" id="PTHR34220">
    <property type="entry name" value="SENSOR HISTIDINE KINASE YPDA"/>
    <property type="match status" value="1"/>
</dbReference>
<dbReference type="STRING" id="930152.SAMN05216565_101505"/>
<dbReference type="SMART" id="SM00387">
    <property type="entry name" value="HATPase_c"/>
    <property type="match status" value="1"/>
</dbReference>
<dbReference type="EMBL" id="FNJU01000001">
    <property type="protein sequence ID" value="SDP09720.1"/>
    <property type="molecule type" value="Genomic_DNA"/>
</dbReference>
<dbReference type="SUPFAM" id="SSF55874">
    <property type="entry name" value="ATPase domain of HSP90 chaperone/DNA topoisomerase II/histidine kinase"/>
    <property type="match status" value="1"/>
</dbReference>
<comment type="subcellular location">
    <subcellularLocation>
        <location evidence="2">Cell membrane</location>
        <topology evidence="2">Multi-pass membrane protein</topology>
    </subcellularLocation>
</comment>
<dbReference type="Gene3D" id="3.30.565.10">
    <property type="entry name" value="Histidine kinase-like ATPase, C-terminal domain"/>
    <property type="match status" value="1"/>
</dbReference>
<dbReference type="RefSeq" id="WP_090849573.1">
    <property type="nucleotide sequence ID" value="NZ_FNJU01000001.1"/>
</dbReference>
<keyword evidence="6" id="KW-0808">Transferase</keyword>
<dbReference type="OrthoDB" id="9776552at2"/>
<dbReference type="Pfam" id="PF00672">
    <property type="entry name" value="HAMP"/>
    <property type="match status" value="1"/>
</dbReference>
<dbReference type="GO" id="GO:0005524">
    <property type="term" value="F:ATP binding"/>
    <property type="evidence" value="ECO:0007669"/>
    <property type="project" value="UniProtKB-KW"/>
</dbReference>
<dbReference type="InterPro" id="IPR036890">
    <property type="entry name" value="HATPase_C_sf"/>
</dbReference>
<dbReference type="InterPro" id="IPR050640">
    <property type="entry name" value="Bact_2-comp_sensor_kinase"/>
</dbReference>
<keyword evidence="9" id="KW-0067">ATP-binding</keyword>
<dbReference type="SUPFAM" id="SSF158472">
    <property type="entry name" value="HAMP domain-like"/>
    <property type="match status" value="1"/>
</dbReference>
<evidence type="ECO:0000256" key="6">
    <source>
        <dbReference type="ARBA" id="ARBA00022679"/>
    </source>
</evidence>
<keyword evidence="8 15" id="KW-0418">Kinase</keyword>
<name>A0A1H0PY28_9BACI</name>
<dbReference type="EC" id="2.7.13.3" evidence="3"/>
<dbReference type="GO" id="GO:0005886">
    <property type="term" value="C:plasma membrane"/>
    <property type="evidence" value="ECO:0007669"/>
    <property type="project" value="UniProtKB-SubCell"/>
</dbReference>
<dbReference type="InterPro" id="IPR004358">
    <property type="entry name" value="Sig_transdc_His_kin-like_C"/>
</dbReference>
<dbReference type="SMART" id="SM00304">
    <property type="entry name" value="HAMP"/>
    <property type="match status" value="1"/>
</dbReference>
<keyword evidence="11 12" id="KW-0472">Membrane</keyword>
<evidence type="ECO:0000256" key="1">
    <source>
        <dbReference type="ARBA" id="ARBA00000085"/>
    </source>
</evidence>
<keyword evidence="5" id="KW-0597">Phosphoprotein</keyword>
<evidence type="ECO:0000259" key="14">
    <source>
        <dbReference type="PROSITE" id="PS50885"/>
    </source>
</evidence>
<dbReference type="PROSITE" id="PS50885">
    <property type="entry name" value="HAMP"/>
    <property type="match status" value="1"/>
</dbReference>
<evidence type="ECO:0000256" key="10">
    <source>
        <dbReference type="ARBA" id="ARBA00023012"/>
    </source>
</evidence>
<evidence type="ECO:0000256" key="7">
    <source>
        <dbReference type="ARBA" id="ARBA00022741"/>
    </source>
</evidence>
<keyword evidence="16" id="KW-1185">Reference proteome</keyword>
<dbReference type="AlphaFoldDB" id="A0A1H0PY28"/>
<dbReference type="GO" id="GO:0000155">
    <property type="term" value="F:phosphorelay sensor kinase activity"/>
    <property type="evidence" value="ECO:0007669"/>
    <property type="project" value="InterPro"/>
</dbReference>
<proteinExistence type="predicted"/>
<dbReference type="Proteomes" id="UP000199159">
    <property type="component" value="Unassembled WGS sequence"/>
</dbReference>
<dbReference type="InterPro" id="IPR003660">
    <property type="entry name" value="HAMP_dom"/>
</dbReference>
<keyword evidence="7" id="KW-0547">Nucleotide-binding</keyword>
<comment type="catalytic activity">
    <reaction evidence="1">
        <text>ATP + protein L-histidine = ADP + protein N-phospho-L-histidine.</text>
        <dbReference type="EC" id="2.7.13.3"/>
    </reaction>
</comment>
<keyword evidence="10" id="KW-0902">Two-component regulatory system</keyword>
<feature type="transmembrane region" description="Helical" evidence="12">
    <location>
        <begin position="12"/>
        <end position="34"/>
    </location>
</feature>
<evidence type="ECO:0000256" key="11">
    <source>
        <dbReference type="ARBA" id="ARBA00023136"/>
    </source>
</evidence>
<reference evidence="16" key="1">
    <citation type="submission" date="2016-10" db="EMBL/GenBank/DDBJ databases">
        <authorList>
            <person name="Varghese N."/>
            <person name="Submissions S."/>
        </authorList>
    </citation>
    <scope>NUCLEOTIDE SEQUENCE [LARGE SCALE GENOMIC DNA]</scope>
    <source>
        <strain evidence="16">IBRC-M10078</strain>
    </source>
</reference>
<evidence type="ECO:0000256" key="2">
    <source>
        <dbReference type="ARBA" id="ARBA00004651"/>
    </source>
</evidence>
<dbReference type="Pfam" id="PF06580">
    <property type="entry name" value="His_kinase"/>
    <property type="match status" value="1"/>
</dbReference>
<dbReference type="Gene3D" id="6.10.340.10">
    <property type="match status" value="1"/>
</dbReference>
<evidence type="ECO:0000256" key="9">
    <source>
        <dbReference type="ARBA" id="ARBA00022840"/>
    </source>
</evidence>
<feature type="domain" description="HAMP" evidence="14">
    <location>
        <begin position="324"/>
        <end position="376"/>
    </location>
</feature>
<dbReference type="InterPro" id="IPR005467">
    <property type="entry name" value="His_kinase_dom"/>
</dbReference>
<accession>A0A1H0PY28</accession>
<feature type="domain" description="Histidine kinase" evidence="13">
    <location>
        <begin position="486"/>
        <end position="593"/>
    </location>
</feature>
<dbReference type="PRINTS" id="PR00344">
    <property type="entry name" value="BCTRLSENSOR"/>
</dbReference>
<keyword evidence="12" id="KW-0812">Transmembrane</keyword>
<dbReference type="PROSITE" id="PS50109">
    <property type="entry name" value="HIS_KIN"/>
    <property type="match status" value="1"/>
</dbReference>
<dbReference type="Pfam" id="PF02518">
    <property type="entry name" value="HATPase_c"/>
    <property type="match status" value="1"/>
</dbReference>
<evidence type="ECO:0000313" key="15">
    <source>
        <dbReference type="EMBL" id="SDP09720.1"/>
    </source>
</evidence>
<evidence type="ECO:0000313" key="16">
    <source>
        <dbReference type="Proteomes" id="UP000199159"/>
    </source>
</evidence>